<protein>
    <recommendedName>
        <fullName evidence="3">3-oxoacyl-ACP synthase</fullName>
    </recommendedName>
</protein>
<evidence type="ECO:0000313" key="1">
    <source>
        <dbReference type="EMBL" id="MFD2831683.1"/>
    </source>
</evidence>
<gene>
    <name evidence="1" type="ORF">ACFSYS_00195</name>
</gene>
<comment type="caution">
    <text evidence="1">The sequence shown here is derived from an EMBL/GenBank/DDBJ whole genome shotgun (WGS) entry which is preliminary data.</text>
</comment>
<name>A0ABW5X0N3_9FLAO</name>
<evidence type="ECO:0008006" key="3">
    <source>
        <dbReference type="Google" id="ProtNLM"/>
    </source>
</evidence>
<organism evidence="1 2">
    <name type="scientific">Christiangramia antarctica</name>
    <dbReference type="NCBI Taxonomy" id="2058158"/>
    <lineage>
        <taxon>Bacteria</taxon>
        <taxon>Pseudomonadati</taxon>
        <taxon>Bacteroidota</taxon>
        <taxon>Flavobacteriia</taxon>
        <taxon>Flavobacteriales</taxon>
        <taxon>Flavobacteriaceae</taxon>
        <taxon>Christiangramia</taxon>
    </lineage>
</organism>
<dbReference type="EMBL" id="JBHUOJ010000001">
    <property type="protein sequence ID" value="MFD2831683.1"/>
    <property type="molecule type" value="Genomic_DNA"/>
</dbReference>
<reference evidence="2" key="1">
    <citation type="journal article" date="2019" name="Int. J. Syst. Evol. Microbiol.">
        <title>The Global Catalogue of Microorganisms (GCM) 10K type strain sequencing project: providing services to taxonomists for standard genome sequencing and annotation.</title>
        <authorList>
            <consortium name="The Broad Institute Genomics Platform"/>
            <consortium name="The Broad Institute Genome Sequencing Center for Infectious Disease"/>
            <person name="Wu L."/>
            <person name="Ma J."/>
        </authorList>
    </citation>
    <scope>NUCLEOTIDE SEQUENCE [LARGE SCALE GENOMIC DNA]</scope>
    <source>
        <strain evidence="2">KCTC 52925</strain>
    </source>
</reference>
<accession>A0ABW5X0N3</accession>
<dbReference type="Proteomes" id="UP001597438">
    <property type="component" value="Unassembled WGS sequence"/>
</dbReference>
<dbReference type="RefSeq" id="WP_251741446.1">
    <property type="nucleotide sequence ID" value="NZ_JBHUOJ010000001.1"/>
</dbReference>
<evidence type="ECO:0000313" key="2">
    <source>
        <dbReference type="Proteomes" id="UP001597438"/>
    </source>
</evidence>
<sequence length="199" mass="23313">MNDLYIQNNLVCRSSEIWKNKALFFKSEENDDLKAFLKKAYQYIEMDYPKFFKMDNLSKLAILNFEILIQNEKIQDPALVFANSNSSLDTDQKFQKSTATFASPALFVYTLPNIMLGEISIKHTLRSENIFLISKEFNPSLYTQYVSQLFQDKNISETVCGWVDLHNSEYDVLLCRITRNGEVKFTEENLQKLYDQPHE</sequence>
<proteinExistence type="predicted"/>
<keyword evidence="2" id="KW-1185">Reference proteome</keyword>